<gene>
    <name evidence="3" type="ORF">G4Y79_17730</name>
</gene>
<keyword evidence="2" id="KW-0472">Membrane</keyword>
<proteinExistence type="predicted"/>
<evidence type="ECO:0000256" key="2">
    <source>
        <dbReference type="SAM" id="Phobius"/>
    </source>
</evidence>
<sequence length="379" mass="41852">MKWITRLIAFIIAYIATGLFLIAAVDMAVSRAMLSTTTYRAAFNNDQFARNLVPSILTAMAEGSRNGDLDVWPFEAETLAERVDANTWAAATEVLVPESWVSEQVERLISLFDGILNDETTVLQETIHLQLLKQNLESEPAITAANRLIDALPDCTFAETELIQAIANGEETRLPLCKPTAEFRDYSVTTIVQWLNNIGQMLPATTNLEAIGITANSIQGLHLLVEINWQVVSLLFLCPTALLFLVVFLVVKSLRSFGRWTGIVVIMSGLTILGALFLLQAITINTMTDVWQTNTPQERFFAQIVLSLVRAAFLQSSTTLLLLAAIFFAVGFILLMVASYAPQAIPELFEIEDSHPSPEDGTTPNANRTKAKHDHIIES</sequence>
<feature type="region of interest" description="Disordered" evidence="1">
    <location>
        <begin position="352"/>
        <end position="379"/>
    </location>
</feature>
<reference evidence="3 4" key="1">
    <citation type="submission" date="2020-02" db="EMBL/GenBank/DDBJ databases">
        <authorList>
            <person name="Zheng R.K."/>
            <person name="Sun C.M."/>
        </authorList>
    </citation>
    <scope>NUCLEOTIDE SEQUENCE [LARGE SCALE GENOMIC DNA]</scope>
    <source>
        <strain evidence="4">rifampicinis</strain>
    </source>
</reference>
<keyword evidence="4" id="KW-1185">Reference proteome</keyword>
<dbReference type="EMBL" id="CP062983">
    <property type="protein sequence ID" value="QPC81517.1"/>
    <property type="molecule type" value="Genomic_DNA"/>
</dbReference>
<feature type="transmembrane region" description="Helical" evidence="2">
    <location>
        <begin position="320"/>
        <end position="341"/>
    </location>
</feature>
<protein>
    <submittedName>
        <fullName evidence="3">Uncharacterized protein</fullName>
    </submittedName>
</protein>
<evidence type="ECO:0000256" key="1">
    <source>
        <dbReference type="SAM" id="MobiDB-lite"/>
    </source>
</evidence>
<organism evidence="3 4">
    <name type="scientific">Phototrophicus methaneseepsis</name>
    <dbReference type="NCBI Taxonomy" id="2710758"/>
    <lineage>
        <taxon>Bacteria</taxon>
        <taxon>Bacillati</taxon>
        <taxon>Chloroflexota</taxon>
        <taxon>Candidatus Thermofontia</taxon>
        <taxon>Phototrophicales</taxon>
        <taxon>Phototrophicaceae</taxon>
        <taxon>Phototrophicus</taxon>
    </lineage>
</organism>
<evidence type="ECO:0000313" key="4">
    <source>
        <dbReference type="Proteomes" id="UP000594468"/>
    </source>
</evidence>
<dbReference type="RefSeq" id="WP_195169590.1">
    <property type="nucleotide sequence ID" value="NZ_CP062983.1"/>
</dbReference>
<dbReference type="KEGG" id="pmet:G4Y79_17730"/>
<dbReference type="Proteomes" id="UP000594468">
    <property type="component" value="Chromosome"/>
</dbReference>
<dbReference type="AlphaFoldDB" id="A0A7S8E709"/>
<keyword evidence="2" id="KW-1133">Transmembrane helix</keyword>
<feature type="transmembrane region" description="Helical" evidence="2">
    <location>
        <begin position="229"/>
        <end position="251"/>
    </location>
</feature>
<feature type="transmembrane region" description="Helical" evidence="2">
    <location>
        <begin position="263"/>
        <end position="284"/>
    </location>
</feature>
<accession>A0A7S8E709</accession>
<keyword evidence="2" id="KW-0812">Transmembrane</keyword>
<evidence type="ECO:0000313" key="3">
    <source>
        <dbReference type="EMBL" id="QPC81517.1"/>
    </source>
</evidence>
<name>A0A7S8E709_9CHLR</name>